<keyword evidence="5 12" id="KW-0812">Transmembrane</keyword>
<keyword evidence="9 12" id="KW-1133">Transmembrane helix</keyword>
<keyword evidence="8" id="KW-0067">ATP-binding</keyword>
<keyword evidence="4 14" id="KW-0808">Transferase</keyword>
<evidence type="ECO:0000256" key="8">
    <source>
        <dbReference type="ARBA" id="ARBA00022840"/>
    </source>
</evidence>
<dbReference type="InterPro" id="IPR010559">
    <property type="entry name" value="Sig_transdc_His_kin_internal"/>
</dbReference>
<dbReference type="InterPro" id="IPR050640">
    <property type="entry name" value="Bact_2-comp_sensor_kinase"/>
</dbReference>
<dbReference type="Gene3D" id="6.10.340.10">
    <property type="match status" value="1"/>
</dbReference>
<keyword evidence="2" id="KW-1003">Cell membrane</keyword>
<reference evidence="14 15" key="1">
    <citation type="submission" date="2023-03" db="EMBL/GenBank/DDBJ databases">
        <title>Bacillus Genome Sequencing.</title>
        <authorList>
            <person name="Dunlap C."/>
        </authorList>
    </citation>
    <scope>NUCLEOTIDE SEQUENCE [LARGE SCALE GENOMIC DNA]</scope>
    <source>
        <strain evidence="14 15">NRS-52</strain>
    </source>
</reference>
<evidence type="ECO:0000256" key="5">
    <source>
        <dbReference type="ARBA" id="ARBA00022692"/>
    </source>
</evidence>
<keyword evidence="11 12" id="KW-0472">Membrane</keyword>
<gene>
    <name evidence="14" type="ORF">P9847_07525</name>
</gene>
<dbReference type="PROSITE" id="PS50885">
    <property type="entry name" value="HAMP"/>
    <property type="match status" value="1"/>
</dbReference>
<evidence type="ECO:0000256" key="6">
    <source>
        <dbReference type="ARBA" id="ARBA00022741"/>
    </source>
</evidence>
<feature type="transmembrane region" description="Helical" evidence="12">
    <location>
        <begin position="298"/>
        <end position="323"/>
    </location>
</feature>
<dbReference type="Gene3D" id="3.30.565.10">
    <property type="entry name" value="Histidine kinase-like ATPase, C-terminal domain"/>
    <property type="match status" value="1"/>
</dbReference>
<dbReference type="RefSeq" id="WP_328276660.1">
    <property type="nucleotide sequence ID" value="NZ_JARTLD010000017.1"/>
</dbReference>
<keyword evidence="6" id="KW-0547">Nucleotide-binding</keyword>
<dbReference type="GO" id="GO:0004673">
    <property type="term" value="F:protein histidine kinase activity"/>
    <property type="evidence" value="ECO:0007669"/>
    <property type="project" value="UniProtKB-EC"/>
</dbReference>
<keyword evidence="3" id="KW-0597">Phosphoprotein</keyword>
<evidence type="ECO:0000259" key="13">
    <source>
        <dbReference type="PROSITE" id="PS50885"/>
    </source>
</evidence>
<dbReference type="EMBL" id="JARTLD010000017">
    <property type="protein sequence ID" value="MED5017159.1"/>
    <property type="molecule type" value="Genomic_DNA"/>
</dbReference>
<dbReference type="Pfam" id="PF02743">
    <property type="entry name" value="dCache_1"/>
    <property type="match status" value="1"/>
</dbReference>
<dbReference type="CDD" id="cd06225">
    <property type="entry name" value="HAMP"/>
    <property type="match status" value="1"/>
</dbReference>
<name>A0ABU6PQK5_9BACL</name>
<proteinExistence type="predicted"/>
<comment type="caution">
    <text evidence="14">The sequence shown here is derived from an EMBL/GenBank/DDBJ whole genome shotgun (WGS) entry which is preliminary data.</text>
</comment>
<dbReference type="Pfam" id="PF02518">
    <property type="entry name" value="HATPase_c"/>
    <property type="match status" value="1"/>
</dbReference>
<evidence type="ECO:0000256" key="11">
    <source>
        <dbReference type="ARBA" id="ARBA00023136"/>
    </source>
</evidence>
<evidence type="ECO:0000256" key="3">
    <source>
        <dbReference type="ARBA" id="ARBA00022553"/>
    </source>
</evidence>
<feature type="domain" description="HAMP" evidence="13">
    <location>
        <begin position="320"/>
        <end position="372"/>
    </location>
</feature>
<dbReference type="PANTHER" id="PTHR34220">
    <property type="entry name" value="SENSOR HISTIDINE KINASE YPDA"/>
    <property type="match status" value="1"/>
</dbReference>
<evidence type="ECO:0000256" key="12">
    <source>
        <dbReference type="SAM" id="Phobius"/>
    </source>
</evidence>
<dbReference type="InterPro" id="IPR003594">
    <property type="entry name" value="HATPase_dom"/>
</dbReference>
<evidence type="ECO:0000256" key="1">
    <source>
        <dbReference type="ARBA" id="ARBA00004651"/>
    </source>
</evidence>
<evidence type="ECO:0000256" key="4">
    <source>
        <dbReference type="ARBA" id="ARBA00022679"/>
    </source>
</evidence>
<dbReference type="InterPro" id="IPR003660">
    <property type="entry name" value="HAMP_dom"/>
</dbReference>
<evidence type="ECO:0000256" key="7">
    <source>
        <dbReference type="ARBA" id="ARBA00022777"/>
    </source>
</evidence>
<protein>
    <submittedName>
        <fullName evidence="14">Sensor histidine kinase</fullName>
        <ecNumber evidence="14">2.7.13.3</ecNumber>
    </submittedName>
</protein>
<dbReference type="Pfam" id="PF06580">
    <property type="entry name" value="His_kinase"/>
    <property type="match status" value="1"/>
</dbReference>
<keyword evidence="7 14" id="KW-0418">Kinase</keyword>
<dbReference type="Proteomes" id="UP001343257">
    <property type="component" value="Unassembled WGS sequence"/>
</dbReference>
<sequence>MIKRMVETFLHMRLASKLILINLVLIALPLTVTGMVSFSGFSASLQRTVGKYQTDVVRELTANLDTVTSEVNLLSAEPYQSPELLKYLEKRRQPGSPATYEERSLLDNFTRKIALNGRVDVIGVSLFSLQGDSYVAFTDSPGSFYQPRIPDQSWYEAASRSGKGSFIGPHEVVSENGVSYLVFSVVRQIRSLENGRTLAFLKIDVDYNNVKDRISLLNGSKEKIITITDRNGGMVYQTDPEPELDGIIRGLSGLGTVTAGSGQTSKLIAYYTSPLTGWTTVQSVPLRVLLTDTVKVRYIVIGIGVLCLVLATVLSVWMSLWVTKPISLLRNSMKKVERGKFDEVIPIRSRDEVGQLGHTFNVMVSRLSDLTYRLYESELREKVAKISSLQSQINPHFLYNTLGSISMYAEIGGSREVVDMTHHLSGLLRYSIGNDNSDATLEQELGHVKGYLSIQNIRFEERLSYEFGIPAELLPYGMLRLSLQPLVENAIIHGLEHGRGDVHISIAAARKDDMLLVTVADNGLGMTEQQLQALGVKLDHAPLPDGPGGNGLVNVHRRIVLRFGYRYGLKIESRVRVGTRVIMKLPLLQAADPSRGES</sequence>
<accession>A0ABU6PQK5</accession>
<evidence type="ECO:0000256" key="9">
    <source>
        <dbReference type="ARBA" id="ARBA00022989"/>
    </source>
</evidence>
<keyword evidence="10" id="KW-0902">Two-component regulatory system</keyword>
<dbReference type="InterPro" id="IPR033479">
    <property type="entry name" value="dCache_1"/>
</dbReference>
<dbReference type="CDD" id="cd18774">
    <property type="entry name" value="PDC2_HK_sensor"/>
    <property type="match status" value="1"/>
</dbReference>
<dbReference type="SUPFAM" id="SSF55874">
    <property type="entry name" value="ATPase domain of HSP90 chaperone/DNA topoisomerase II/histidine kinase"/>
    <property type="match status" value="1"/>
</dbReference>
<dbReference type="SMART" id="SM00304">
    <property type="entry name" value="HAMP"/>
    <property type="match status" value="1"/>
</dbReference>
<evidence type="ECO:0000256" key="10">
    <source>
        <dbReference type="ARBA" id="ARBA00023012"/>
    </source>
</evidence>
<dbReference type="PANTHER" id="PTHR34220:SF11">
    <property type="entry name" value="SENSOR PROTEIN KINASE HPTS"/>
    <property type="match status" value="1"/>
</dbReference>
<evidence type="ECO:0000313" key="15">
    <source>
        <dbReference type="Proteomes" id="UP001343257"/>
    </source>
</evidence>
<dbReference type="SUPFAM" id="SSF158472">
    <property type="entry name" value="HAMP domain-like"/>
    <property type="match status" value="1"/>
</dbReference>
<keyword evidence="15" id="KW-1185">Reference proteome</keyword>
<dbReference type="InterPro" id="IPR036890">
    <property type="entry name" value="HATPase_C_sf"/>
</dbReference>
<evidence type="ECO:0000313" key="14">
    <source>
        <dbReference type="EMBL" id="MED5017159.1"/>
    </source>
</evidence>
<dbReference type="Pfam" id="PF00672">
    <property type="entry name" value="HAMP"/>
    <property type="match status" value="1"/>
</dbReference>
<evidence type="ECO:0000256" key="2">
    <source>
        <dbReference type="ARBA" id="ARBA00022475"/>
    </source>
</evidence>
<dbReference type="EC" id="2.7.13.3" evidence="14"/>
<organism evidence="14 15">
    <name type="scientific">Paenibacillus chibensis</name>
    <dbReference type="NCBI Taxonomy" id="59846"/>
    <lineage>
        <taxon>Bacteria</taxon>
        <taxon>Bacillati</taxon>
        <taxon>Bacillota</taxon>
        <taxon>Bacilli</taxon>
        <taxon>Bacillales</taxon>
        <taxon>Paenibacillaceae</taxon>
        <taxon>Paenibacillus</taxon>
    </lineage>
</organism>
<comment type="subcellular location">
    <subcellularLocation>
        <location evidence="1">Cell membrane</location>
        <topology evidence="1">Multi-pass membrane protein</topology>
    </subcellularLocation>
</comment>